<keyword evidence="2" id="KW-1185">Reference proteome</keyword>
<accession>A0A557QJT5</accession>
<name>A0A557QJT5_9RHOO</name>
<dbReference type="Proteomes" id="UP000319502">
    <property type="component" value="Unassembled WGS sequence"/>
</dbReference>
<protein>
    <recommendedName>
        <fullName evidence="3">Phage tail assembly protein</fullName>
    </recommendedName>
</protein>
<dbReference type="RefSeq" id="WP_144310404.1">
    <property type="nucleotide sequence ID" value="NZ_VMNK01000015.1"/>
</dbReference>
<evidence type="ECO:0000313" key="2">
    <source>
        <dbReference type="Proteomes" id="UP000319502"/>
    </source>
</evidence>
<dbReference type="AlphaFoldDB" id="A0A557QJT5"/>
<evidence type="ECO:0008006" key="3">
    <source>
        <dbReference type="Google" id="ProtNLM"/>
    </source>
</evidence>
<reference evidence="1 2" key="1">
    <citation type="submission" date="2019-07" db="EMBL/GenBank/DDBJ databases">
        <title>The pathways for chlorine oxyanion respiration interact through the shared metabolite chlorate.</title>
        <authorList>
            <person name="Barnum T.P."/>
            <person name="Cheng Y."/>
            <person name="Hill K.A."/>
            <person name="Lucas L.N."/>
            <person name="Carlson H.K."/>
            <person name="Coates J.D."/>
        </authorList>
    </citation>
    <scope>NUCLEOTIDE SEQUENCE [LARGE SCALE GENOMIC DNA]</scope>
    <source>
        <strain evidence="1 2">SFB-3</strain>
    </source>
</reference>
<sequence>MNLSELKKAGGFIHAEPVKSPVHWRGHSFDVFVKRLAFGDVEALLAGQDDRSRSAKMIAASILLGPDQEPISYDDAYRLDVSLATKLIEAINTANGTPGGSDLPN</sequence>
<dbReference type="EMBL" id="VMNK01000015">
    <property type="protein sequence ID" value="TVO53159.1"/>
    <property type="molecule type" value="Genomic_DNA"/>
</dbReference>
<comment type="caution">
    <text evidence="1">The sequence shown here is derived from an EMBL/GenBank/DDBJ whole genome shotgun (WGS) entry which is preliminary data.</text>
</comment>
<dbReference type="InterPro" id="IPR024410">
    <property type="entry name" value="Phage_TAC_12"/>
</dbReference>
<gene>
    <name evidence="1" type="ORF">FHP91_15280</name>
</gene>
<proteinExistence type="predicted"/>
<dbReference type="Pfam" id="PF16459">
    <property type="entry name" value="Phage_TAC_13"/>
    <property type="match status" value="1"/>
</dbReference>
<evidence type="ECO:0000313" key="1">
    <source>
        <dbReference type="EMBL" id="TVO53159.1"/>
    </source>
</evidence>
<organism evidence="1 2">
    <name type="scientific">Denitromonas halophila</name>
    <dbReference type="NCBI Taxonomy" id="1629404"/>
    <lineage>
        <taxon>Bacteria</taxon>
        <taxon>Pseudomonadati</taxon>
        <taxon>Pseudomonadota</taxon>
        <taxon>Betaproteobacteria</taxon>
        <taxon>Rhodocyclales</taxon>
        <taxon>Zoogloeaceae</taxon>
        <taxon>Denitromonas</taxon>
    </lineage>
</organism>